<dbReference type="EnsemblPlants" id="OBART12G06190.1">
    <property type="protein sequence ID" value="OBART12G06190.1"/>
    <property type="gene ID" value="OBART12G06190"/>
</dbReference>
<accession>A0A0D3HSK4</accession>
<keyword evidence="3" id="KW-1185">Reference proteome</keyword>
<evidence type="ECO:0000256" key="1">
    <source>
        <dbReference type="SAM" id="MobiDB-lite"/>
    </source>
</evidence>
<protein>
    <submittedName>
        <fullName evidence="2">Uncharacterized protein</fullName>
    </submittedName>
</protein>
<organism evidence="2">
    <name type="scientific">Oryza barthii</name>
    <dbReference type="NCBI Taxonomy" id="65489"/>
    <lineage>
        <taxon>Eukaryota</taxon>
        <taxon>Viridiplantae</taxon>
        <taxon>Streptophyta</taxon>
        <taxon>Embryophyta</taxon>
        <taxon>Tracheophyta</taxon>
        <taxon>Spermatophyta</taxon>
        <taxon>Magnoliopsida</taxon>
        <taxon>Liliopsida</taxon>
        <taxon>Poales</taxon>
        <taxon>Poaceae</taxon>
        <taxon>BOP clade</taxon>
        <taxon>Oryzoideae</taxon>
        <taxon>Oryzeae</taxon>
        <taxon>Oryzinae</taxon>
        <taxon>Oryza</taxon>
    </lineage>
</organism>
<evidence type="ECO:0000313" key="3">
    <source>
        <dbReference type="Proteomes" id="UP000026960"/>
    </source>
</evidence>
<dbReference type="AlphaFoldDB" id="A0A0D3HSK4"/>
<name>A0A0D3HSK4_9ORYZ</name>
<dbReference type="Proteomes" id="UP000026960">
    <property type="component" value="Chromosome 12"/>
</dbReference>
<sequence length="138" mass="15646">MVRGPRRRTNGRETRHNLNPRSKCCFSHPTLGRSKPHYSINLHSTPHTSFRDLCDPSHFAATHGCRTVQQALSTSKELTWTQMATLKPREISRFGVNMRKELGTVFHNGGSHESVTIKYPCPRPGKSSTIMMSQDRSN</sequence>
<evidence type="ECO:0000313" key="2">
    <source>
        <dbReference type="EnsemblPlants" id="OBART12G06190.1"/>
    </source>
</evidence>
<proteinExistence type="predicted"/>
<reference evidence="2" key="1">
    <citation type="journal article" date="2009" name="Rice">
        <title>De Novo Next Generation Sequencing of Plant Genomes.</title>
        <authorList>
            <person name="Rounsley S."/>
            <person name="Marri P.R."/>
            <person name="Yu Y."/>
            <person name="He R."/>
            <person name="Sisneros N."/>
            <person name="Goicoechea J.L."/>
            <person name="Lee S.J."/>
            <person name="Angelova A."/>
            <person name="Kudrna D."/>
            <person name="Luo M."/>
            <person name="Affourtit J."/>
            <person name="Desany B."/>
            <person name="Knight J."/>
            <person name="Niazi F."/>
            <person name="Egholm M."/>
            <person name="Wing R.A."/>
        </authorList>
    </citation>
    <scope>NUCLEOTIDE SEQUENCE [LARGE SCALE GENOMIC DNA]</scope>
    <source>
        <strain evidence="2">cv. IRGC 105608</strain>
    </source>
</reference>
<reference evidence="2" key="2">
    <citation type="submission" date="2015-03" db="UniProtKB">
        <authorList>
            <consortium name="EnsemblPlants"/>
        </authorList>
    </citation>
    <scope>IDENTIFICATION</scope>
</reference>
<dbReference type="Gramene" id="OBART12G06190.1">
    <property type="protein sequence ID" value="OBART12G06190.1"/>
    <property type="gene ID" value="OBART12G06190"/>
</dbReference>
<feature type="region of interest" description="Disordered" evidence="1">
    <location>
        <begin position="1"/>
        <end position="21"/>
    </location>
</feature>
<dbReference type="PaxDb" id="65489-OBART12G06190.1"/>
<dbReference type="HOGENOM" id="CLU_1858274_0_0_1"/>